<keyword evidence="2" id="KW-0614">Plasmid</keyword>
<dbReference type="RefSeq" id="WP_155909875.1">
    <property type="nucleotide sequence ID" value="NZ_KY349138.1"/>
</dbReference>
<dbReference type="AlphaFoldDB" id="A0A1S6GKM6"/>
<reference evidence="2" key="1">
    <citation type="submission" date="2016-12" db="EMBL/GenBank/DDBJ databases">
        <title>Complete plasmid sequence carrying type IV-like and type VII secretion systems from an atypical mycobacteria strain.</title>
        <authorList>
            <person name="Morgado S."/>
            <person name="Marin M."/>
            <person name="Fonseca E."/>
            <person name="Freitas F."/>
            <person name="Vicente A.C."/>
        </authorList>
    </citation>
    <scope>NUCLEOTIDE SEQUENCE</scope>
    <source>
        <strain evidence="2">CBMA 213</strain>
        <plasmid evidence="2">pCBMA213_2</plasmid>
    </source>
</reference>
<feature type="region of interest" description="Disordered" evidence="1">
    <location>
        <begin position="460"/>
        <end position="490"/>
    </location>
</feature>
<proteinExistence type="predicted"/>
<geneLocation type="plasmid" evidence="2">
    <name>pCBMA213_2</name>
</geneLocation>
<evidence type="ECO:0000256" key="1">
    <source>
        <dbReference type="SAM" id="MobiDB-lite"/>
    </source>
</evidence>
<gene>
    <name evidence="2" type="ORF">pCBMA213_2_00029</name>
</gene>
<organism evidence="2">
    <name type="scientific">Mycolicibacterium sp. CBMA 213</name>
    <dbReference type="NCBI Taxonomy" id="1968788"/>
    <lineage>
        <taxon>Bacteria</taxon>
        <taxon>Bacillati</taxon>
        <taxon>Actinomycetota</taxon>
        <taxon>Actinomycetes</taxon>
        <taxon>Mycobacteriales</taxon>
        <taxon>Mycobacteriaceae</taxon>
        <taxon>Mycolicibacterium</taxon>
    </lineage>
</organism>
<protein>
    <submittedName>
        <fullName evidence="2">Uncharacterized protein</fullName>
    </submittedName>
</protein>
<feature type="compositionally biased region" description="Basic residues" evidence="1">
    <location>
        <begin position="478"/>
        <end position="490"/>
    </location>
</feature>
<sequence>MTSEEPRWDVSIGYRSPTWWTENEQRGERFLQTTGDDSTRPRLTSEAINWDQLGMTPRWLEEDTCECVAAIEPRNTWGQGSREWARFLAGTQARNETALVISMAGGAEERTDVFGGPTASIHLPAATYCSVGGPRIELASTPKLAEGLSPADRDLALRLSNIRQRDSSSHWWSLHLTGAYIESGGGGPSGQVAPVGTFTALLNSAAGEVVAGVWVSEDGAVRHYIIPWLSSWKTVLEWLSRNAIPEYVPSAKRRIHARIGEEPRLQTHREQTALSEVAQLEEEYAARKGRLVQEVADAQAEADPLRHDLLFGSSDTLKDAVRKVLEEAGLSVQDVDTLLGQTGNADLLVEVDGRWRLVEVKSASGRASEDLVADALRHLSTWPQFRPDITVEGITLIVSSQIRLHPLDRNPAVYTRREFVESLTIPVVGIMELFNAWRARDFGAIDAIVLGSSIPMAAPTVQPPEPEVPRSAAPPPAKRGRLRRLFGRGN</sequence>
<name>A0A1S6GKM6_9MYCO</name>
<accession>A0A1S6GKM6</accession>
<dbReference type="EMBL" id="KY349138">
    <property type="protein sequence ID" value="AQS22393.1"/>
    <property type="molecule type" value="Genomic_DNA"/>
</dbReference>
<evidence type="ECO:0000313" key="2">
    <source>
        <dbReference type="EMBL" id="AQS22393.1"/>
    </source>
</evidence>
<feature type="compositionally biased region" description="Pro residues" evidence="1">
    <location>
        <begin position="461"/>
        <end position="477"/>
    </location>
</feature>